<sequence>MQQIEFKIGDLPSTEKIIELYDNSGINRPTSDPGRIEMMYLNSNLVITAWDGDLLIGISRSLTDFCYACYLSDLAVSKEYQKHGIGKKLIEITQREIGEETALILLSAPTAMDYYPKVGFDQITNGFIIKRKK</sequence>
<reference evidence="2" key="1">
    <citation type="journal article" date="2014" name="Int. J. Syst. Evol. Microbiol.">
        <title>Complete genome sequence of Corynebacterium casei LMG S-19264T (=DSM 44701T), isolated from a smear-ripened cheese.</title>
        <authorList>
            <consortium name="US DOE Joint Genome Institute (JGI-PGF)"/>
            <person name="Walter F."/>
            <person name="Albersmeier A."/>
            <person name="Kalinowski J."/>
            <person name="Ruckert C."/>
        </authorList>
    </citation>
    <scope>NUCLEOTIDE SEQUENCE</scope>
    <source>
        <strain evidence="2">KCTC 12368</strain>
    </source>
</reference>
<gene>
    <name evidence="2" type="ORF">GCM10007049_30080</name>
</gene>
<dbReference type="SUPFAM" id="SSF55729">
    <property type="entry name" value="Acyl-CoA N-acyltransferases (Nat)"/>
    <property type="match status" value="1"/>
</dbReference>
<dbReference type="InterPro" id="IPR016181">
    <property type="entry name" value="Acyl_CoA_acyltransferase"/>
</dbReference>
<evidence type="ECO:0000313" key="2">
    <source>
        <dbReference type="EMBL" id="GGZ34692.1"/>
    </source>
</evidence>
<accession>A0A918Q778</accession>
<feature type="domain" description="N-acetyltransferase" evidence="1">
    <location>
        <begin position="4"/>
        <end position="133"/>
    </location>
</feature>
<dbReference type="RefSeq" id="WP_018475374.1">
    <property type="nucleotide sequence ID" value="NZ_BMWX01000005.1"/>
</dbReference>
<dbReference type="Pfam" id="PF13673">
    <property type="entry name" value="Acetyltransf_10"/>
    <property type="match status" value="1"/>
</dbReference>
<evidence type="ECO:0000259" key="1">
    <source>
        <dbReference type="PROSITE" id="PS51186"/>
    </source>
</evidence>
<dbReference type="PROSITE" id="PS51186">
    <property type="entry name" value="GNAT"/>
    <property type="match status" value="1"/>
</dbReference>
<proteinExistence type="predicted"/>
<dbReference type="InterPro" id="IPR000182">
    <property type="entry name" value="GNAT_dom"/>
</dbReference>
<dbReference type="AlphaFoldDB" id="A0A918Q778"/>
<dbReference type="PANTHER" id="PTHR43233:SF1">
    <property type="entry name" value="FAMILY N-ACETYLTRANSFERASE, PUTATIVE (AFU_ORTHOLOGUE AFUA_6G03350)-RELATED"/>
    <property type="match status" value="1"/>
</dbReference>
<dbReference type="CDD" id="cd04301">
    <property type="entry name" value="NAT_SF"/>
    <property type="match status" value="1"/>
</dbReference>
<keyword evidence="3" id="KW-1185">Reference proteome</keyword>
<name>A0A918Q778_9BACT</name>
<dbReference type="EMBL" id="BMWX01000005">
    <property type="protein sequence ID" value="GGZ34692.1"/>
    <property type="molecule type" value="Genomic_DNA"/>
</dbReference>
<dbReference type="Proteomes" id="UP000619457">
    <property type="component" value="Unassembled WGS sequence"/>
</dbReference>
<evidence type="ECO:0000313" key="3">
    <source>
        <dbReference type="Proteomes" id="UP000619457"/>
    </source>
</evidence>
<dbReference type="Gene3D" id="3.40.630.30">
    <property type="match status" value="1"/>
</dbReference>
<dbReference type="GO" id="GO:0016747">
    <property type="term" value="F:acyltransferase activity, transferring groups other than amino-acyl groups"/>
    <property type="evidence" value="ECO:0007669"/>
    <property type="project" value="InterPro"/>
</dbReference>
<comment type="caution">
    <text evidence="2">The sequence shown here is derived from an EMBL/GenBank/DDBJ whole genome shotgun (WGS) entry which is preliminary data.</text>
</comment>
<dbReference type="InterPro" id="IPR053144">
    <property type="entry name" value="Acetyltransferase_Butenolide"/>
</dbReference>
<protein>
    <submittedName>
        <fullName evidence="2">N-acetyltransferase</fullName>
    </submittedName>
</protein>
<organism evidence="2 3">
    <name type="scientific">Echinicola pacifica</name>
    <dbReference type="NCBI Taxonomy" id="346377"/>
    <lineage>
        <taxon>Bacteria</taxon>
        <taxon>Pseudomonadati</taxon>
        <taxon>Bacteroidota</taxon>
        <taxon>Cytophagia</taxon>
        <taxon>Cytophagales</taxon>
        <taxon>Cyclobacteriaceae</taxon>
        <taxon>Echinicola</taxon>
    </lineage>
</organism>
<dbReference type="PANTHER" id="PTHR43233">
    <property type="entry name" value="FAMILY N-ACETYLTRANSFERASE, PUTATIVE (AFU_ORTHOLOGUE AFUA_6G03350)-RELATED"/>
    <property type="match status" value="1"/>
</dbReference>
<reference evidence="2" key="2">
    <citation type="submission" date="2020-09" db="EMBL/GenBank/DDBJ databases">
        <authorList>
            <person name="Sun Q."/>
            <person name="Kim S."/>
        </authorList>
    </citation>
    <scope>NUCLEOTIDE SEQUENCE</scope>
    <source>
        <strain evidence="2">KCTC 12368</strain>
    </source>
</reference>